<dbReference type="Proteomes" id="UP000490800">
    <property type="component" value="Unassembled WGS sequence"/>
</dbReference>
<keyword evidence="2" id="KW-0808">Transferase</keyword>
<evidence type="ECO:0000259" key="1">
    <source>
        <dbReference type="Pfam" id="PF08241"/>
    </source>
</evidence>
<dbReference type="RefSeq" id="WP_157333246.1">
    <property type="nucleotide sequence ID" value="NZ_RHLK01000002.1"/>
</dbReference>
<reference evidence="2 3" key="1">
    <citation type="journal article" date="2019" name="Microorganisms">
        <title>Paenibacillus lutrae sp. nov., A Chitinolytic Species Isolated from A River Otter in Castril Natural Park, Granada, Spain.</title>
        <authorList>
            <person name="Rodriguez M."/>
            <person name="Reina J.C."/>
            <person name="Bejar V."/>
            <person name="Llamas I."/>
        </authorList>
    </citation>
    <scope>NUCLEOTIDE SEQUENCE [LARGE SCALE GENOMIC DNA]</scope>
    <source>
        <strain evidence="2 3">N10</strain>
    </source>
</reference>
<dbReference type="GO" id="GO:0032259">
    <property type="term" value="P:methylation"/>
    <property type="evidence" value="ECO:0007669"/>
    <property type="project" value="UniProtKB-KW"/>
</dbReference>
<comment type="caution">
    <text evidence="2">The sequence shown here is derived from an EMBL/GenBank/DDBJ whole genome shotgun (WGS) entry which is preliminary data.</text>
</comment>
<evidence type="ECO:0000313" key="3">
    <source>
        <dbReference type="Proteomes" id="UP000490800"/>
    </source>
</evidence>
<dbReference type="PANTHER" id="PTHR43591:SF24">
    <property type="entry name" value="2-METHOXY-6-POLYPRENYL-1,4-BENZOQUINOL METHYLASE, MITOCHONDRIAL"/>
    <property type="match status" value="1"/>
</dbReference>
<dbReference type="Pfam" id="PF08241">
    <property type="entry name" value="Methyltransf_11"/>
    <property type="match status" value="1"/>
</dbReference>
<dbReference type="OrthoDB" id="9784101at2"/>
<protein>
    <submittedName>
        <fullName evidence="2">Methyltransferase domain-containing protein</fullName>
    </submittedName>
</protein>
<dbReference type="InterPro" id="IPR029063">
    <property type="entry name" value="SAM-dependent_MTases_sf"/>
</dbReference>
<dbReference type="Gene3D" id="3.40.50.150">
    <property type="entry name" value="Vaccinia Virus protein VP39"/>
    <property type="match status" value="1"/>
</dbReference>
<dbReference type="AlphaFoldDB" id="A0A7X3FFH7"/>
<dbReference type="EMBL" id="RHLK01000002">
    <property type="protein sequence ID" value="MVO98768.1"/>
    <property type="molecule type" value="Genomic_DNA"/>
</dbReference>
<accession>A0A7X3FFH7</accession>
<feature type="domain" description="Methyltransferase type 11" evidence="1">
    <location>
        <begin position="41"/>
        <end position="146"/>
    </location>
</feature>
<dbReference type="SUPFAM" id="SSF53335">
    <property type="entry name" value="S-adenosyl-L-methionine-dependent methyltransferases"/>
    <property type="match status" value="1"/>
</dbReference>
<proteinExistence type="predicted"/>
<dbReference type="InterPro" id="IPR013216">
    <property type="entry name" value="Methyltransf_11"/>
</dbReference>
<evidence type="ECO:0000313" key="2">
    <source>
        <dbReference type="EMBL" id="MVO98768.1"/>
    </source>
</evidence>
<dbReference type="PANTHER" id="PTHR43591">
    <property type="entry name" value="METHYLTRANSFERASE"/>
    <property type="match status" value="1"/>
</dbReference>
<dbReference type="GO" id="GO:0008757">
    <property type="term" value="F:S-adenosylmethionine-dependent methyltransferase activity"/>
    <property type="evidence" value="ECO:0007669"/>
    <property type="project" value="InterPro"/>
</dbReference>
<keyword evidence="3" id="KW-1185">Reference proteome</keyword>
<dbReference type="CDD" id="cd02440">
    <property type="entry name" value="AdoMet_MTases"/>
    <property type="match status" value="1"/>
</dbReference>
<keyword evidence="2" id="KW-0489">Methyltransferase</keyword>
<sequence>MSERRFNPEHLHKLDNPERRAALPPEKLLAMLHIEQAKTVLDIGAGGGYFTIPAARMTSGTVYALDVEPKMLDVIRHKAKTESGAELEGGTINNLSYLEGQVEKIPMDNASVERVIASMVLHEAATLDQGLSEVARVMTPGASCFILEWEKKESPQGPPLAHRISSSEMKQAAEKHGLRVRDLSFPTDAHYIMICEK</sequence>
<gene>
    <name evidence="2" type="ORF">EDM21_04405</name>
</gene>
<organism evidence="2 3">
    <name type="scientific">Paenibacillus lutrae</name>
    <dbReference type="NCBI Taxonomy" id="2078573"/>
    <lineage>
        <taxon>Bacteria</taxon>
        <taxon>Bacillati</taxon>
        <taxon>Bacillota</taxon>
        <taxon>Bacilli</taxon>
        <taxon>Bacillales</taxon>
        <taxon>Paenibacillaceae</taxon>
        <taxon>Paenibacillus</taxon>
    </lineage>
</organism>
<name>A0A7X3FFH7_9BACL</name>